<evidence type="ECO:0000256" key="1">
    <source>
        <dbReference type="SAM" id="MobiDB-lite"/>
    </source>
</evidence>
<reference evidence="2 3" key="1">
    <citation type="journal article" date="2012" name="J. Bacteriol.">
        <title>Complete genome sequence of the broad-host-range strain Sinorhizobium fredii USDA257.</title>
        <authorList>
            <person name="Schuldes J."/>
            <person name="Rodriguez Orbegoso M."/>
            <person name="Schmeisser C."/>
            <person name="Krishnan H.B."/>
            <person name="Daniel R."/>
            <person name="Streit W.R."/>
        </authorList>
    </citation>
    <scope>NUCLEOTIDE SEQUENCE [LARGE SCALE GENOMIC DNA]</scope>
    <source>
        <strain evidence="2 3">USDA 257</strain>
    </source>
</reference>
<gene>
    <name evidence="2" type="ORF">USDA257_c29800</name>
</gene>
<dbReference type="STRING" id="1185652.USDA257_c29800"/>
<dbReference type="PATRIC" id="fig|1185652.3.peg.3094"/>
<organism evidence="2 3">
    <name type="scientific">Sinorhizobium fredii (strain USDA 257)</name>
    <dbReference type="NCBI Taxonomy" id="1185652"/>
    <lineage>
        <taxon>Bacteria</taxon>
        <taxon>Pseudomonadati</taxon>
        <taxon>Pseudomonadota</taxon>
        <taxon>Alphaproteobacteria</taxon>
        <taxon>Hyphomicrobiales</taxon>
        <taxon>Rhizobiaceae</taxon>
        <taxon>Sinorhizobium/Ensifer group</taxon>
        <taxon>Sinorhizobium</taxon>
    </lineage>
</organism>
<dbReference type="Proteomes" id="UP000006180">
    <property type="component" value="Chromosome"/>
</dbReference>
<feature type="region of interest" description="Disordered" evidence="1">
    <location>
        <begin position="90"/>
        <end position="118"/>
    </location>
</feature>
<proteinExistence type="predicted"/>
<sequence>MAIVSISTWEAQLSFPRNKRALLVLAATGLLSGCADYLNHRDTITFGAGNAVEANKGIHIQDPFPRAAYNTRIASDGKVIHRAIRTYQGGGQTSAPAPSAVILPVATPPNGAGGTTGQ</sequence>
<evidence type="ECO:0000313" key="2">
    <source>
        <dbReference type="EMBL" id="AFL51550.1"/>
    </source>
</evidence>
<name>I3X6P4_SINF2</name>
<dbReference type="AlphaFoldDB" id="I3X6P4"/>
<dbReference type="RefSeq" id="WP_014763712.1">
    <property type="nucleotide sequence ID" value="NC_018000.1"/>
</dbReference>
<protein>
    <submittedName>
        <fullName evidence="2">Putative type IV pilus assembly protein</fullName>
    </submittedName>
</protein>
<evidence type="ECO:0000313" key="3">
    <source>
        <dbReference type="Proteomes" id="UP000006180"/>
    </source>
</evidence>
<dbReference type="eggNOG" id="ENOG502ZZ9Z">
    <property type="taxonomic scope" value="Bacteria"/>
</dbReference>
<accession>I3X6P4</accession>
<dbReference type="HOGENOM" id="CLU_2344679_0_0_5"/>
<dbReference type="KEGG" id="sfd:USDA257_c29800"/>
<dbReference type="EMBL" id="CP003563">
    <property type="protein sequence ID" value="AFL51550.1"/>
    <property type="molecule type" value="Genomic_DNA"/>
</dbReference>